<dbReference type="Proteomes" id="UP000286931">
    <property type="component" value="Unassembled WGS sequence"/>
</dbReference>
<dbReference type="EMBL" id="BIFH01000037">
    <property type="protein sequence ID" value="GCE00170.1"/>
    <property type="molecule type" value="Genomic_DNA"/>
</dbReference>
<organism evidence="3 4">
    <name type="scientific">Embleya hyalina</name>
    <dbReference type="NCBI Taxonomy" id="516124"/>
    <lineage>
        <taxon>Bacteria</taxon>
        <taxon>Bacillati</taxon>
        <taxon>Actinomycetota</taxon>
        <taxon>Actinomycetes</taxon>
        <taxon>Kitasatosporales</taxon>
        <taxon>Streptomycetaceae</taxon>
        <taxon>Embleya</taxon>
    </lineage>
</organism>
<evidence type="ECO:0000259" key="2">
    <source>
        <dbReference type="PROSITE" id="PS50011"/>
    </source>
</evidence>
<dbReference type="Gene3D" id="1.10.510.10">
    <property type="entry name" value="Transferase(Phosphotransferase) domain 1"/>
    <property type="match status" value="1"/>
</dbReference>
<reference evidence="3 4" key="1">
    <citation type="submission" date="2018-12" db="EMBL/GenBank/DDBJ databases">
        <title>Draft genome sequence of Embleya hyalina NBRC 13850T.</title>
        <authorList>
            <person name="Komaki H."/>
            <person name="Hosoyama A."/>
            <person name="Kimura A."/>
            <person name="Ichikawa N."/>
            <person name="Tamura T."/>
        </authorList>
    </citation>
    <scope>NUCLEOTIDE SEQUENCE [LARGE SCALE GENOMIC DNA]</scope>
    <source>
        <strain evidence="3 4">NBRC 13850</strain>
    </source>
</reference>
<protein>
    <recommendedName>
        <fullName evidence="2">Protein kinase domain-containing protein</fullName>
    </recommendedName>
</protein>
<accession>A0A401YZW0</accession>
<feature type="compositionally biased region" description="Low complexity" evidence="1">
    <location>
        <begin position="166"/>
        <end position="175"/>
    </location>
</feature>
<dbReference type="GO" id="GO:0005524">
    <property type="term" value="F:ATP binding"/>
    <property type="evidence" value="ECO:0007669"/>
    <property type="project" value="InterPro"/>
</dbReference>
<dbReference type="InterPro" id="IPR000719">
    <property type="entry name" value="Prot_kinase_dom"/>
</dbReference>
<dbReference type="PROSITE" id="PS50011">
    <property type="entry name" value="PROTEIN_KINASE_DOM"/>
    <property type="match status" value="1"/>
</dbReference>
<keyword evidence="4" id="KW-1185">Reference proteome</keyword>
<feature type="region of interest" description="Disordered" evidence="1">
    <location>
        <begin position="248"/>
        <end position="276"/>
    </location>
</feature>
<proteinExistence type="predicted"/>
<evidence type="ECO:0000313" key="3">
    <source>
        <dbReference type="EMBL" id="GCE00170.1"/>
    </source>
</evidence>
<name>A0A401YZW0_9ACTN</name>
<comment type="caution">
    <text evidence="3">The sequence shown here is derived from an EMBL/GenBank/DDBJ whole genome shotgun (WGS) entry which is preliminary data.</text>
</comment>
<feature type="region of interest" description="Disordered" evidence="1">
    <location>
        <begin position="147"/>
        <end position="220"/>
    </location>
</feature>
<dbReference type="InterPro" id="IPR011009">
    <property type="entry name" value="Kinase-like_dom_sf"/>
</dbReference>
<evidence type="ECO:0000313" key="4">
    <source>
        <dbReference type="Proteomes" id="UP000286931"/>
    </source>
</evidence>
<dbReference type="AlphaFoldDB" id="A0A401YZW0"/>
<dbReference type="GO" id="GO:0004672">
    <property type="term" value="F:protein kinase activity"/>
    <property type="evidence" value="ECO:0007669"/>
    <property type="project" value="InterPro"/>
</dbReference>
<evidence type="ECO:0000256" key="1">
    <source>
        <dbReference type="SAM" id="MobiDB-lite"/>
    </source>
</evidence>
<feature type="domain" description="Protein kinase" evidence="2">
    <location>
        <begin position="1"/>
        <end position="276"/>
    </location>
</feature>
<gene>
    <name evidence="3" type="ORF">EHYA_07895</name>
</gene>
<sequence length="276" mass="31381">MASGPDGRDARDWLRYEAKELERLAPGGIVPAVREVFEQGGHVFLVEDLIDGDTLQRWTTDRLERRHGDDGRIPVPVAWQLARELVRLVVRVHEESLVLRDFKPSNMMITPQGRPVLVDLEGAVPRRSRARDRYSWVRRARIPHRERVRAARARSSPRKTRRRGRPASGSRRSSAPRPPGSRRSTRWRRWSSDSPPTSRSDGRWRTPPTSCGRTRTRPAHALRPGRRLRGLGCRWGRCRSGSVVSWVAGPVPRPAPARSTTPSPRSVRATPRVRTG</sequence>
<feature type="compositionally biased region" description="Basic residues" evidence="1">
    <location>
        <begin position="150"/>
        <end position="165"/>
    </location>
</feature>
<dbReference type="SUPFAM" id="SSF56112">
    <property type="entry name" value="Protein kinase-like (PK-like)"/>
    <property type="match status" value="1"/>
</dbReference>